<organism evidence="1 2">
    <name type="scientific">Gimesia chilikensis</name>
    <dbReference type="NCBI Taxonomy" id="2605989"/>
    <lineage>
        <taxon>Bacteria</taxon>
        <taxon>Pseudomonadati</taxon>
        <taxon>Planctomycetota</taxon>
        <taxon>Planctomycetia</taxon>
        <taxon>Planctomycetales</taxon>
        <taxon>Planctomycetaceae</taxon>
        <taxon>Gimesia</taxon>
    </lineage>
</organism>
<protein>
    <submittedName>
        <fullName evidence="1">Uncharacterized protein</fullName>
    </submittedName>
</protein>
<proteinExistence type="predicted"/>
<keyword evidence="2" id="KW-1185">Reference proteome</keyword>
<dbReference type="OrthoDB" id="301992at2"/>
<evidence type="ECO:0000313" key="2">
    <source>
        <dbReference type="Proteomes" id="UP000320421"/>
    </source>
</evidence>
<accession>A0A517PV89</accession>
<reference evidence="1 2" key="1">
    <citation type="submission" date="2019-02" db="EMBL/GenBank/DDBJ databases">
        <title>Deep-cultivation of Planctomycetes and their phenomic and genomic characterization uncovers novel biology.</title>
        <authorList>
            <person name="Wiegand S."/>
            <person name="Jogler M."/>
            <person name="Boedeker C."/>
            <person name="Pinto D."/>
            <person name="Vollmers J."/>
            <person name="Rivas-Marin E."/>
            <person name="Kohn T."/>
            <person name="Peeters S.H."/>
            <person name="Heuer A."/>
            <person name="Rast P."/>
            <person name="Oberbeckmann S."/>
            <person name="Bunk B."/>
            <person name="Jeske O."/>
            <person name="Meyerdierks A."/>
            <person name="Storesund J.E."/>
            <person name="Kallscheuer N."/>
            <person name="Luecker S."/>
            <person name="Lage O.M."/>
            <person name="Pohl T."/>
            <person name="Merkel B.J."/>
            <person name="Hornburger P."/>
            <person name="Mueller R.-W."/>
            <person name="Bruemmer F."/>
            <person name="Labrenz M."/>
            <person name="Spormann A.M."/>
            <person name="Op den Camp H."/>
            <person name="Overmann J."/>
            <person name="Amann R."/>
            <person name="Jetten M.S.M."/>
            <person name="Mascher T."/>
            <person name="Medema M.H."/>
            <person name="Devos D.P."/>
            <person name="Kaster A.-K."/>
            <person name="Ovreas L."/>
            <person name="Rohde M."/>
            <person name="Galperin M.Y."/>
            <person name="Jogler C."/>
        </authorList>
    </citation>
    <scope>NUCLEOTIDE SEQUENCE [LARGE SCALE GENOMIC DNA]</scope>
    <source>
        <strain evidence="1 2">HG66A1</strain>
    </source>
</reference>
<dbReference type="EMBL" id="CP036266">
    <property type="protein sequence ID" value="QDT23290.1"/>
    <property type="molecule type" value="Genomic_DNA"/>
</dbReference>
<dbReference type="Proteomes" id="UP000320421">
    <property type="component" value="Chromosome"/>
</dbReference>
<name>A0A517PV89_9PLAN</name>
<gene>
    <name evidence="1" type="ORF">HG66A1_51070</name>
</gene>
<dbReference type="RefSeq" id="WP_145190479.1">
    <property type="nucleotide sequence ID" value="NZ_CP036266.1"/>
</dbReference>
<evidence type="ECO:0000313" key="1">
    <source>
        <dbReference type="EMBL" id="QDT23290.1"/>
    </source>
</evidence>
<sequence>MDELPDLNQCRPFAYDRESTDHGSKIGGAVPRDVKPLYVDVNQKYFGTIEFETGRAVSLFYSFDIYGDDETLDIISFNNRVLFPSKLIHAVVHQGSMSDGASEIITVVSCQRIRFEPMQSDRMPDSPEQVSPRSKVGGRPCIDNVSRVGPAFEELEQSGYRQLFQFDTPDPRSEAYIDGFPWDPGWLHVFVRGEHLAEAEFAFVVQQ</sequence>
<dbReference type="AlphaFoldDB" id="A0A517PV89"/>